<evidence type="ECO:0000256" key="6">
    <source>
        <dbReference type="HAMAP-Rule" id="MF_01161"/>
    </source>
</evidence>
<evidence type="ECO:0000313" key="8">
    <source>
        <dbReference type="EMBL" id="KCZ65254.1"/>
    </source>
</evidence>
<keyword evidence="9" id="KW-1185">Reference proteome</keyword>
<dbReference type="Pfam" id="PF01171">
    <property type="entry name" value="ATP_bind_3"/>
    <property type="match status" value="1"/>
</dbReference>
<evidence type="ECO:0000256" key="3">
    <source>
        <dbReference type="ARBA" id="ARBA00022741"/>
    </source>
</evidence>
<comment type="domain">
    <text evidence="6">The N-terminal region contains the highly conserved SGGXDS motif, predicted to be a P-loop motif involved in ATP binding.</text>
</comment>
<dbReference type="PATRIC" id="fig|1280948.3.peg.475"/>
<comment type="caution">
    <text evidence="8">The sequence shown here is derived from an EMBL/GenBank/DDBJ whole genome shotgun (WGS) entry which is preliminary data.</text>
</comment>
<dbReference type="RefSeq" id="WP_051602410.1">
    <property type="nucleotide sequence ID" value="NZ_AWFH01000001.1"/>
</dbReference>
<keyword evidence="6" id="KW-0963">Cytoplasm</keyword>
<gene>
    <name evidence="6" type="primary">tilS</name>
    <name evidence="8" type="ORF">HY36_02405</name>
</gene>
<dbReference type="HAMAP" id="MF_01161">
    <property type="entry name" value="tRNA_Ile_lys_synt"/>
    <property type="match status" value="1"/>
</dbReference>
<evidence type="ECO:0000256" key="1">
    <source>
        <dbReference type="ARBA" id="ARBA00022598"/>
    </source>
</evidence>
<dbReference type="InterPro" id="IPR012094">
    <property type="entry name" value="tRNA_Ile_lys_synt"/>
</dbReference>
<dbReference type="GO" id="GO:0005737">
    <property type="term" value="C:cytoplasm"/>
    <property type="evidence" value="ECO:0007669"/>
    <property type="project" value="UniProtKB-SubCell"/>
</dbReference>
<feature type="domain" description="tRNA(Ile)-lysidine/2-thiocytidine synthase N-terminal" evidence="7">
    <location>
        <begin position="16"/>
        <end position="196"/>
    </location>
</feature>
<comment type="function">
    <text evidence="6">Ligates lysine onto the cytidine present at position 34 of the AUA codon-specific tRNA(Ile) that contains the anticodon CAU, in an ATP-dependent manner. Cytidine is converted to lysidine, thus changing the amino acid specificity of the tRNA from methionine to isoleucine.</text>
</comment>
<dbReference type="InterPro" id="IPR011063">
    <property type="entry name" value="TilS/TtcA_N"/>
</dbReference>
<comment type="subcellular location">
    <subcellularLocation>
        <location evidence="6">Cytoplasm</location>
    </subcellularLocation>
</comment>
<dbReference type="NCBIfam" id="TIGR02432">
    <property type="entry name" value="lysidine_TilS_N"/>
    <property type="match status" value="1"/>
</dbReference>
<dbReference type="STRING" id="1280948.HY36_02405"/>
<dbReference type="InterPro" id="IPR014729">
    <property type="entry name" value="Rossmann-like_a/b/a_fold"/>
</dbReference>
<sequence>MDLFDRLCGKATGPVGVAVSGGSDSLALLILAHEWAEQSGRALVAFTVDHRLRPEAADEARAVAEICAGLNVPHQTLVWRAPKGKQALARRARHAMMAEALRAEGGTHLLLGHTADDQVETFLMRARQGSTWYGLAGMQPIALSPVWPEGQGVRIARPVLKRSRADLREELERRGVDWIDDPSNRNPAYERVRVRTLLAGQDRLKTRILACQARLQDLRRLEERLIAHWMREQVSIDGEGVFQLDLSGLPEERLIRALGVMLQIVGGRETPPRKDAVEPLAMRLTSDEPFSGATLGGVMIYRNRDHVSLAPEPEVSGDAAEEKLARARFAAIRSLYGAGT</sequence>
<accession>A0A059EBE0</accession>
<dbReference type="eggNOG" id="COG0037">
    <property type="taxonomic scope" value="Bacteria"/>
</dbReference>
<evidence type="ECO:0000313" key="9">
    <source>
        <dbReference type="Proteomes" id="UP000024547"/>
    </source>
</evidence>
<reference evidence="8 9" key="1">
    <citation type="journal article" date="2014" name="Antonie Van Leeuwenhoek">
        <title>Hyphomonas beringensis sp. nov. and Hyphomonas chukchiensis sp. nov., isolated from surface seawater of the Bering Sea and Chukchi Sea.</title>
        <authorList>
            <person name="Li C."/>
            <person name="Lai Q."/>
            <person name="Li G."/>
            <person name="Dong C."/>
            <person name="Wang J."/>
            <person name="Liao Y."/>
            <person name="Shao Z."/>
        </authorList>
    </citation>
    <scope>NUCLEOTIDE SEQUENCE [LARGE SCALE GENOMIC DNA]</scope>
    <source>
        <strain evidence="8 9">22II1-22F38</strain>
    </source>
</reference>
<dbReference type="AlphaFoldDB" id="A0A059EBE0"/>
<dbReference type="GO" id="GO:0006400">
    <property type="term" value="P:tRNA modification"/>
    <property type="evidence" value="ECO:0007669"/>
    <property type="project" value="UniProtKB-UniRule"/>
</dbReference>
<dbReference type="EMBL" id="AWFH01000001">
    <property type="protein sequence ID" value="KCZ65254.1"/>
    <property type="molecule type" value="Genomic_DNA"/>
</dbReference>
<dbReference type="Proteomes" id="UP000024547">
    <property type="component" value="Unassembled WGS sequence"/>
</dbReference>
<comment type="similarity">
    <text evidence="6">Belongs to the tRNA(Ile)-lysidine synthase family.</text>
</comment>
<dbReference type="InterPro" id="IPR012795">
    <property type="entry name" value="tRNA_Ile_lys_synt_N"/>
</dbReference>
<evidence type="ECO:0000259" key="7">
    <source>
        <dbReference type="Pfam" id="PF01171"/>
    </source>
</evidence>
<evidence type="ECO:0000256" key="2">
    <source>
        <dbReference type="ARBA" id="ARBA00022694"/>
    </source>
</evidence>
<dbReference type="EC" id="6.3.4.19" evidence="6"/>
<dbReference type="SUPFAM" id="SSF52402">
    <property type="entry name" value="Adenine nucleotide alpha hydrolases-like"/>
    <property type="match status" value="1"/>
</dbReference>
<comment type="catalytic activity">
    <reaction evidence="5 6">
        <text>cytidine(34) in tRNA(Ile2) + L-lysine + ATP = lysidine(34) in tRNA(Ile2) + AMP + diphosphate + H(+)</text>
        <dbReference type="Rhea" id="RHEA:43744"/>
        <dbReference type="Rhea" id="RHEA-COMP:10625"/>
        <dbReference type="Rhea" id="RHEA-COMP:10670"/>
        <dbReference type="ChEBI" id="CHEBI:15378"/>
        <dbReference type="ChEBI" id="CHEBI:30616"/>
        <dbReference type="ChEBI" id="CHEBI:32551"/>
        <dbReference type="ChEBI" id="CHEBI:33019"/>
        <dbReference type="ChEBI" id="CHEBI:82748"/>
        <dbReference type="ChEBI" id="CHEBI:83665"/>
        <dbReference type="ChEBI" id="CHEBI:456215"/>
        <dbReference type="EC" id="6.3.4.19"/>
    </reaction>
</comment>
<keyword evidence="4 6" id="KW-0067">ATP-binding</keyword>
<evidence type="ECO:0000256" key="4">
    <source>
        <dbReference type="ARBA" id="ARBA00022840"/>
    </source>
</evidence>
<dbReference type="PANTHER" id="PTHR43033">
    <property type="entry name" value="TRNA(ILE)-LYSIDINE SYNTHASE-RELATED"/>
    <property type="match status" value="1"/>
</dbReference>
<dbReference type="Gene3D" id="3.40.50.620">
    <property type="entry name" value="HUPs"/>
    <property type="match status" value="1"/>
</dbReference>
<dbReference type="GO" id="GO:0005524">
    <property type="term" value="F:ATP binding"/>
    <property type="evidence" value="ECO:0007669"/>
    <property type="project" value="UniProtKB-UniRule"/>
</dbReference>
<dbReference type="GO" id="GO:0032267">
    <property type="term" value="F:tRNA(Ile)-lysidine synthase activity"/>
    <property type="evidence" value="ECO:0007669"/>
    <property type="project" value="UniProtKB-EC"/>
</dbReference>
<dbReference type="PANTHER" id="PTHR43033:SF1">
    <property type="entry name" value="TRNA(ILE)-LYSIDINE SYNTHASE-RELATED"/>
    <property type="match status" value="1"/>
</dbReference>
<dbReference type="CDD" id="cd01992">
    <property type="entry name" value="TilS_N"/>
    <property type="match status" value="1"/>
</dbReference>
<name>A0A059EBE0_9PROT</name>
<feature type="binding site" evidence="6">
    <location>
        <begin position="20"/>
        <end position="25"/>
    </location>
    <ligand>
        <name>ATP</name>
        <dbReference type="ChEBI" id="CHEBI:30616"/>
    </ligand>
</feature>
<keyword evidence="1 6" id="KW-0436">Ligase</keyword>
<organism evidence="8 9">
    <name type="scientific">Hyphomonas atlantica</name>
    <dbReference type="NCBI Taxonomy" id="1280948"/>
    <lineage>
        <taxon>Bacteria</taxon>
        <taxon>Pseudomonadati</taxon>
        <taxon>Pseudomonadota</taxon>
        <taxon>Alphaproteobacteria</taxon>
        <taxon>Hyphomonadales</taxon>
        <taxon>Hyphomonadaceae</taxon>
        <taxon>Hyphomonas</taxon>
    </lineage>
</organism>
<evidence type="ECO:0000256" key="5">
    <source>
        <dbReference type="ARBA" id="ARBA00048539"/>
    </source>
</evidence>
<proteinExistence type="inferred from homology"/>
<keyword evidence="3 6" id="KW-0547">Nucleotide-binding</keyword>
<keyword evidence="2 6" id="KW-0819">tRNA processing</keyword>
<protein>
    <recommendedName>
        <fullName evidence="6">tRNA(Ile)-lysidine synthase</fullName>
        <ecNumber evidence="6">6.3.4.19</ecNumber>
    </recommendedName>
    <alternativeName>
        <fullName evidence="6">tRNA(Ile)-2-lysyl-cytidine synthase</fullName>
    </alternativeName>
    <alternativeName>
        <fullName evidence="6">tRNA(Ile)-lysidine synthetase</fullName>
    </alternativeName>
</protein>